<keyword evidence="5 6" id="KW-0206">Cytoskeleton</keyword>
<evidence type="ECO:0000256" key="6">
    <source>
        <dbReference type="RuleBase" id="RU363050"/>
    </source>
</evidence>
<dbReference type="PANTHER" id="PTHR19302:SF27">
    <property type="entry name" value="GAMMA-TUBULIN COMPLEX COMPONENT 4"/>
    <property type="match status" value="1"/>
</dbReference>
<dbReference type="GO" id="GO:0000278">
    <property type="term" value="P:mitotic cell cycle"/>
    <property type="evidence" value="ECO:0007669"/>
    <property type="project" value="TreeGrafter"/>
</dbReference>
<dbReference type="InterPro" id="IPR007259">
    <property type="entry name" value="GCP"/>
</dbReference>
<feature type="region of interest" description="Disordered" evidence="7">
    <location>
        <begin position="520"/>
        <end position="552"/>
    </location>
</feature>
<feature type="domain" description="Gamma tubulin complex component protein N-terminal" evidence="9">
    <location>
        <begin position="2"/>
        <end position="266"/>
    </location>
</feature>
<gene>
    <name evidence="10" type="ORF">D9611_005633</name>
</gene>
<dbReference type="EMBL" id="JAACJK010000166">
    <property type="protein sequence ID" value="KAF5323557.1"/>
    <property type="molecule type" value="Genomic_DNA"/>
</dbReference>
<dbReference type="GO" id="GO:0051225">
    <property type="term" value="P:spindle assembly"/>
    <property type="evidence" value="ECO:0007669"/>
    <property type="project" value="TreeGrafter"/>
</dbReference>
<proteinExistence type="inferred from homology"/>
<keyword evidence="3 6" id="KW-0963">Cytoplasm</keyword>
<dbReference type="GO" id="GO:0044732">
    <property type="term" value="C:mitotic spindle pole body"/>
    <property type="evidence" value="ECO:0007669"/>
    <property type="project" value="TreeGrafter"/>
</dbReference>
<feature type="compositionally biased region" description="Polar residues" evidence="7">
    <location>
        <begin position="520"/>
        <end position="549"/>
    </location>
</feature>
<dbReference type="GO" id="GO:0005874">
    <property type="term" value="C:microtubule"/>
    <property type="evidence" value="ECO:0007669"/>
    <property type="project" value="UniProtKB-KW"/>
</dbReference>
<dbReference type="Pfam" id="PF04130">
    <property type="entry name" value="GCP_C_terminal"/>
    <property type="match status" value="1"/>
</dbReference>
<comment type="caution">
    <text evidence="10">The sequence shown here is derived from an EMBL/GenBank/DDBJ whole genome shotgun (WGS) entry which is preliminary data.</text>
</comment>
<dbReference type="PANTHER" id="PTHR19302">
    <property type="entry name" value="GAMMA TUBULIN COMPLEX PROTEIN"/>
    <property type="match status" value="1"/>
</dbReference>
<dbReference type="OrthoDB" id="1608002at2759"/>
<sequence>MISEVLFLLAGHSSSLFPTDHTLNSDIAPLLHPGEKQCLESLGLIAYRYRKVKNSCIKLQRSPSRYICALCASLSQILKQDYEALVVETEAKVLKRDALLVANGAFVPLSSVRAIFSAWDAPFAALSTLMDNLQSEKEWKAGPLIDMLLSRSKTGVHRVADIFTRLSTAVQCVWRSHLTALVVHGSLSDVEPLASKDYALIESSFPTCISPQSRELIAYIGRAIGTIKAVKWQKQLPRTLAAEHTLMLESVLPEDQHAFDTVVSQIRINVGEWLWLNVLTKKDIDEAVDSLGNYFLLRNGEFCVSLIREIERLKISRLTNRTGHASVIREQDLNLALLRASLGTSAQHDPSLARIRFQLPTGPLRPLLPSLTQLNKNSSLSTSLIASTSPFDPSLFNSQLLGTPLSLQYTIEWPLDLFLGKSELTAYGTLFSFLSALRKTQTRVHGLWNSLSNSQRARRRWTGLGEGGTSEDLEGRKKLLRRGWGIVRDMGWFLDTLLGYVMMDVVDLEFSKLKGMLSKEGTSAENTSSKPEPGSPNQATSPTGSTNPKAGTPLDFTSLRAIHSNYLDRLLNGCLLTNTGLTSILQSILETCEHFTAQVKRWGGDVLPALLFEGSIHSGEAGVGAMVKERWGVVAEIDETLRHHLETFYEQLNASISQQPFSSGFDTSKSLYAGISVANRSTVNMSRAIDKNMDDSRRHVERLLLRLDFNGGLSKPRRSESTEILSGLGTR</sequence>
<dbReference type="GO" id="GO:0000930">
    <property type="term" value="C:gamma-tubulin complex"/>
    <property type="evidence" value="ECO:0007669"/>
    <property type="project" value="TreeGrafter"/>
</dbReference>
<dbReference type="GO" id="GO:0007020">
    <property type="term" value="P:microtubule nucleation"/>
    <property type="evidence" value="ECO:0007669"/>
    <property type="project" value="InterPro"/>
</dbReference>
<protein>
    <recommendedName>
        <fullName evidence="6">Spindle pole body component</fullName>
    </recommendedName>
</protein>
<evidence type="ECO:0000259" key="9">
    <source>
        <dbReference type="Pfam" id="PF17681"/>
    </source>
</evidence>
<comment type="subcellular location">
    <subcellularLocation>
        <location evidence="1 6">Cytoplasm</location>
        <location evidence="1 6">Cytoskeleton</location>
        <location evidence="1 6">Microtubule organizing center</location>
    </subcellularLocation>
</comment>
<organism evidence="10 11">
    <name type="scientific">Ephemerocybe angulata</name>
    <dbReference type="NCBI Taxonomy" id="980116"/>
    <lineage>
        <taxon>Eukaryota</taxon>
        <taxon>Fungi</taxon>
        <taxon>Dikarya</taxon>
        <taxon>Basidiomycota</taxon>
        <taxon>Agaricomycotina</taxon>
        <taxon>Agaricomycetes</taxon>
        <taxon>Agaricomycetidae</taxon>
        <taxon>Agaricales</taxon>
        <taxon>Agaricineae</taxon>
        <taxon>Psathyrellaceae</taxon>
        <taxon>Ephemerocybe</taxon>
    </lineage>
</organism>
<dbReference type="Pfam" id="PF17681">
    <property type="entry name" value="GCP_N_terminal"/>
    <property type="match status" value="1"/>
</dbReference>
<name>A0A8H5BK02_9AGAR</name>
<evidence type="ECO:0000256" key="3">
    <source>
        <dbReference type="ARBA" id="ARBA00022490"/>
    </source>
</evidence>
<dbReference type="GO" id="GO:0051011">
    <property type="term" value="F:microtubule minus-end binding"/>
    <property type="evidence" value="ECO:0007669"/>
    <property type="project" value="TreeGrafter"/>
</dbReference>
<evidence type="ECO:0000256" key="5">
    <source>
        <dbReference type="ARBA" id="ARBA00023212"/>
    </source>
</evidence>
<dbReference type="InterPro" id="IPR040457">
    <property type="entry name" value="GCP_C"/>
</dbReference>
<dbReference type="Gene3D" id="1.20.120.1900">
    <property type="entry name" value="Gamma-tubulin complex, C-terminal domain"/>
    <property type="match status" value="1"/>
</dbReference>
<evidence type="ECO:0000256" key="4">
    <source>
        <dbReference type="ARBA" id="ARBA00022701"/>
    </source>
</evidence>
<feature type="domain" description="Gamma tubulin complex component C-terminal" evidence="8">
    <location>
        <begin position="290"/>
        <end position="711"/>
    </location>
</feature>
<evidence type="ECO:0000313" key="10">
    <source>
        <dbReference type="EMBL" id="KAF5323557.1"/>
    </source>
</evidence>
<dbReference type="GO" id="GO:0051321">
    <property type="term" value="P:meiotic cell cycle"/>
    <property type="evidence" value="ECO:0007669"/>
    <property type="project" value="TreeGrafter"/>
</dbReference>
<dbReference type="InterPro" id="IPR041470">
    <property type="entry name" value="GCP_N"/>
</dbReference>
<evidence type="ECO:0000259" key="8">
    <source>
        <dbReference type="Pfam" id="PF04130"/>
    </source>
</evidence>
<dbReference type="GO" id="GO:0043015">
    <property type="term" value="F:gamma-tubulin binding"/>
    <property type="evidence" value="ECO:0007669"/>
    <property type="project" value="InterPro"/>
</dbReference>
<reference evidence="10 11" key="1">
    <citation type="journal article" date="2020" name="ISME J.">
        <title>Uncovering the hidden diversity of litter-decomposition mechanisms in mushroom-forming fungi.</title>
        <authorList>
            <person name="Floudas D."/>
            <person name="Bentzer J."/>
            <person name="Ahren D."/>
            <person name="Johansson T."/>
            <person name="Persson P."/>
            <person name="Tunlid A."/>
        </authorList>
    </citation>
    <scope>NUCLEOTIDE SEQUENCE [LARGE SCALE GENOMIC DNA]</scope>
    <source>
        <strain evidence="10 11">CBS 175.51</strain>
    </source>
</reference>
<dbReference type="InterPro" id="IPR042241">
    <property type="entry name" value="GCP_C_sf"/>
</dbReference>
<evidence type="ECO:0000313" key="11">
    <source>
        <dbReference type="Proteomes" id="UP000541558"/>
    </source>
</evidence>
<evidence type="ECO:0000256" key="1">
    <source>
        <dbReference type="ARBA" id="ARBA00004267"/>
    </source>
</evidence>
<dbReference type="GO" id="GO:0031122">
    <property type="term" value="P:cytoplasmic microtubule organization"/>
    <property type="evidence" value="ECO:0007669"/>
    <property type="project" value="TreeGrafter"/>
</dbReference>
<dbReference type="AlphaFoldDB" id="A0A8H5BK02"/>
<accession>A0A8H5BK02</accession>
<evidence type="ECO:0000256" key="7">
    <source>
        <dbReference type="SAM" id="MobiDB-lite"/>
    </source>
</evidence>
<dbReference type="Proteomes" id="UP000541558">
    <property type="component" value="Unassembled WGS sequence"/>
</dbReference>
<keyword evidence="4 6" id="KW-0493">Microtubule</keyword>
<dbReference type="GO" id="GO:0000922">
    <property type="term" value="C:spindle pole"/>
    <property type="evidence" value="ECO:0007669"/>
    <property type="project" value="InterPro"/>
</dbReference>
<evidence type="ECO:0000256" key="2">
    <source>
        <dbReference type="ARBA" id="ARBA00010337"/>
    </source>
</evidence>
<comment type="similarity">
    <text evidence="2 6">Belongs to the TUBGCP family.</text>
</comment>
<keyword evidence="11" id="KW-1185">Reference proteome</keyword>